<name>J0WTL8_AURST</name>
<protein>
    <submittedName>
        <fullName evidence="1">Uncharacterized protein</fullName>
    </submittedName>
</protein>
<dbReference type="eggNOG" id="ENOG502R0PA">
    <property type="taxonomic scope" value="Eukaryota"/>
</dbReference>
<dbReference type="AlphaFoldDB" id="J0WTL8"/>
<dbReference type="KEGG" id="adl:AURDEDRAFT_92509"/>
<dbReference type="OrthoDB" id="5424209at2759"/>
<gene>
    <name evidence="1" type="ORF">AURDEDRAFT_92509</name>
</gene>
<evidence type="ECO:0000313" key="2">
    <source>
        <dbReference type="Proteomes" id="UP000006514"/>
    </source>
</evidence>
<dbReference type="InParanoid" id="J0WTL8"/>
<reference evidence="2" key="1">
    <citation type="journal article" date="2012" name="Science">
        <title>The Paleozoic origin of enzymatic lignin decomposition reconstructed from 31 fungal genomes.</title>
        <authorList>
            <person name="Floudas D."/>
            <person name="Binder M."/>
            <person name="Riley R."/>
            <person name="Barry K."/>
            <person name="Blanchette R.A."/>
            <person name="Henrissat B."/>
            <person name="Martinez A.T."/>
            <person name="Otillar R."/>
            <person name="Spatafora J.W."/>
            <person name="Yadav J.S."/>
            <person name="Aerts A."/>
            <person name="Benoit I."/>
            <person name="Boyd A."/>
            <person name="Carlson A."/>
            <person name="Copeland A."/>
            <person name="Coutinho P.M."/>
            <person name="de Vries R.P."/>
            <person name="Ferreira P."/>
            <person name="Findley K."/>
            <person name="Foster B."/>
            <person name="Gaskell J."/>
            <person name="Glotzer D."/>
            <person name="Gorecki P."/>
            <person name="Heitman J."/>
            <person name="Hesse C."/>
            <person name="Hori C."/>
            <person name="Igarashi K."/>
            <person name="Jurgens J.A."/>
            <person name="Kallen N."/>
            <person name="Kersten P."/>
            <person name="Kohler A."/>
            <person name="Kuees U."/>
            <person name="Kumar T.K.A."/>
            <person name="Kuo A."/>
            <person name="LaButti K."/>
            <person name="Larrondo L.F."/>
            <person name="Lindquist E."/>
            <person name="Ling A."/>
            <person name="Lombard V."/>
            <person name="Lucas S."/>
            <person name="Lundell T."/>
            <person name="Martin R."/>
            <person name="McLaughlin D.J."/>
            <person name="Morgenstern I."/>
            <person name="Morin E."/>
            <person name="Murat C."/>
            <person name="Nagy L.G."/>
            <person name="Nolan M."/>
            <person name="Ohm R.A."/>
            <person name="Patyshakuliyeva A."/>
            <person name="Rokas A."/>
            <person name="Ruiz-Duenas F.J."/>
            <person name="Sabat G."/>
            <person name="Salamov A."/>
            <person name="Samejima M."/>
            <person name="Schmutz J."/>
            <person name="Slot J.C."/>
            <person name="St John F."/>
            <person name="Stenlid J."/>
            <person name="Sun H."/>
            <person name="Sun S."/>
            <person name="Syed K."/>
            <person name="Tsang A."/>
            <person name="Wiebenga A."/>
            <person name="Young D."/>
            <person name="Pisabarro A."/>
            <person name="Eastwood D.C."/>
            <person name="Martin F."/>
            <person name="Cullen D."/>
            <person name="Grigoriev I.V."/>
            <person name="Hibbett D.S."/>
        </authorList>
    </citation>
    <scope>NUCLEOTIDE SEQUENCE [LARGE SCALE GENOMIC DNA]</scope>
    <source>
        <strain evidence="2">TFB10046</strain>
    </source>
</reference>
<evidence type="ECO:0000313" key="1">
    <source>
        <dbReference type="EMBL" id="EJD36925.1"/>
    </source>
</evidence>
<dbReference type="EMBL" id="JH687850">
    <property type="protein sequence ID" value="EJD36925.1"/>
    <property type="molecule type" value="Genomic_DNA"/>
</dbReference>
<dbReference type="OMA" id="ESHITFM"/>
<sequence>MTLTAGPASEEEATLYYAGLPSRPRLVYRSSTTPWALPPDGRPREKELYGATTHKLNKVWDELAPKVVRLFDDKKVQFTSIDIVRFQVEDDPIGPPVIWVGVAPDTVTSEQAKVVADGCLSLLHDAGIDDVEVEFRVSVVWLL</sequence>
<accession>J0WTL8</accession>
<organism evidence="1 2">
    <name type="scientific">Auricularia subglabra (strain TFB-10046 / SS5)</name>
    <name type="common">White-rot fungus</name>
    <name type="synonym">Auricularia delicata (strain TFB10046)</name>
    <dbReference type="NCBI Taxonomy" id="717982"/>
    <lineage>
        <taxon>Eukaryota</taxon>
        <taxon>Fungi</taxon>
        <taxon>Dikarya</taxon>
        <taxon>Basidiomycota</taxon>
        <taxon>Agaricomycotina</taxon>
        <taxon>Agaricomycetes</taxon>
        <taxon>Auriculariales</taxon>
        <taxon>Auriculariaceae</taxon>
        <taxon>Auricularia</taxon>
    </lineage>
</organism>
<dbReference type="Proteomes" id="UP000006514">
    <property type="component" value="Unassembled WGS sequence"/>
</dbReference>
<keyword evidence="2" id="KW-1185">Reference proteome</keyword>
<proteinExistence type="predicted"/>